<protein>
    <submittedName>
        <fullName evidence="2">NAD-dependent epimerase/dehydratase family protein</fullName>
    </submittedName>
</protein>
<dbReference type="PANTHER" id="PTHR48079:SF6">
    <property type="entry name" value="NAD(P)-BINDING DOMAIN-CONTAINING PROTEIN-RELATED"/>
    <property type="match status" value="1"/>
</dbReference>
<evidence type="ECO:0000313" key="3">
    <source>
        <dbReference type="Proteomes" id="UP000523447"/>
    </source>
</evidence>
<dbReference type="Gene3D" id="3.40.50.720">
    <property type="entry name" value="NAD(P)-binding Rossmann-like Domain"/>
    <property type="match status" value="1"/>
</dbReference>
<dbReference type="Pfam" id="PF01370">
    <property type="entry name" value="Epimerase"/>
    <property type="match status" value="1"/>
</dbReference>
<sequence length="358" mass="38544">MRIVVAGATGNVGTAVLTALARRPQVDSIVGLARRLPGDPVDGVEWVRADVRSDDLVAIFRGADVVIHLAWLFQPTHRPLETWRANVGGSERVFDAVAKAAVPTLIYASSVGAYSPVQHDDPVGEDWPTEGWAPAGYMREKAYVERLLDLFERNHPDRRVVRMRPAFTFQQASASQQRRLFAGPLVPGSLLRPGLIPVLPVPTGLRLQAVHSDDIGEAYSLAVLDPTARGAFNLAAEPVIDRSKLGELLDAPTVSVPPGIVRAALAVGWRLHLVPAPPELFDAMLRLPIMDTARARRDLGWSPRVDALSALREVLTGMRTGAGGNTPPLAADAGGRLRGREFASGVGGSDPYDRWGSQ</sequence>
<evidence type="ECO:0000313" key="2">
    <source>
        <dbReference type="EMBL" id="NKY87359.1"/>
    </source>
</evidence>
<feature type="domain" description="NAD-dependent epimerase/dehydratase" evidence="1">
    <location>
        <begin position="3"/>
        <end position="166"/>
    </location>
</feature>
<dbReference type="AlphaFoldDB" id="A0A7X6M088"/>
<name>A0A7X6M088_9NOCA</name>
<reference evidence="2 3" key="1">
    <citation type="submission" date="2020-04" db="EMBL/GenBank/DDBJ databases">
        <title>MicrobeNet Type strains.</title>
        <authorList>
            <person name="Nicholson A.C."/>
        </authorList>
    </citation>
    <scope>NUCLEOTIDE SEQUENCE [LARGE SCALE GENOMIC DNA]</scope>
    <source>
        <strain evidence="2 3">DSM 44445</strain>
    </source>
</reference>
<accession>A0A7X6M088</accession>
<dbReference type="PANTHER" id="PTHR48079">
    <property type="entry name" value="PROTEIN YEEZ"/>
    <property type="match status" value="1"/>
</dbReference>
<gene>
    <name evidence="2" type="ORF">HGA07_17195</name>
</gene>
<evidence type="ECO:0000259" key="1">
    <source>
        <dbReference type="Pfam" id="PF01370"/>
    </source>
</evidence>
<dbReference type="GO" id="GO:0005737">
    <property type="term" value="C:cytoplasm"/>
    <property type="evidence" value="ECO:0007669"/>
    <property type="project" value="TreeGrafter"/>
</dbReference>
<dbReference type="SUPFAM" id="SSF51735">
    <property type="entry name" value="NAD(P)-binding Rossmann-fold domains"/>
    <property type="match status" value="1"/>
</dbReference>
<organism evidence="2 3">
    <name type="scientific">Nocardia veterana</name>
    <dbReference type="NCBI Taxonomy" id="132249"/>
    <lineage>
        <taxon>Bacteria</taxon>
        <taxon>Bacillati</taxon>
        <taxon>Actinomycetota</taxon>
        <taxon>Actinomycetes</taxon>
        <taxon>Mycobacteriales</taxon>
        <taxon>Nocardiaceae</taxon>
        <taxon>Nocardia</taxon>
    </lineage>
</organism>
<dbReference type="EMBL" id="JAAXPE010000017">
    <property type="protein sequence ID" value="NKY87359.1"/>
    <property type="molecule type" value="Genomic_DNA"/>
</dbReference>
<dbReference type="GO" id="GO:0004029">
    <property type="term" value="F:aldehyde dehydrogenase (NAD+) activity"/>
    <property type="evidence" value="ECO:0007669"/>
    <property type="project" value="TreeGrafter"/>
</dbReference>
<dbReference type="RefSeq" id="WP_040718791.1">
    <property type="nucleotide sequence ID" value="NZ_CAWPHS010000009.1"/>
</dbReference>
<dbReference type="InterPro" id="IPR036291">
    <property type="entry name" value="NAD(P)-bd_dom_sf"/>
</dbReference>
<keyword evidence="3" id="KW-1185">Reference proteome</keyword>
<proteinExistence type="predicted"/>
<dbReference type="InterPro" id="IPR051783">
    <property type="entry name" value="NAD(P)-dependent_oxidoreduct"/>
</dbReference>
<dbReference type="InterPro" id="IPR001509">
    <property type="entry name" value="Epimerase_deHydtase"/>
</dbReference>
<dbReference type="Proteomes" id="UP000523447">
    <property type="component" value="Unassembled WGS sequence"/>
</dbReference>
<comment type="caution">
    <text evidence="2">The sequence shown here is derived from an EMBL/GenBank/DDBJ whole genome shotgun (WGS) entry which is preliminary data.</text>
</comment>